<evidence type="ECO:0000313" key="1">
    <source>
        <dbReference type="EMBL" id="CAL5140424.1"/>
    </source>
</evidence>
<dbReference type="EMBL" id="CAXLJL010000712">
    <property type="protein sequence ID" value="CAL5140424.1"/>
    <property type="molecule type" value="Genomic_DNA"/>
</dbReference>
<protein>
    <submittedName>
        <fullName evidence="1">Uncharacterized protein</fullName>
    </submittedName>
</protein>
<comment type="caution">
    <text evidence="1">The sequence shown here is derived from an EMBL/GenBank/DDBJ whole genome shotgun (WGS) entry which is preliminary data.</text>
</comment>
<dbReference type="Proteomes" id="UP001497525">
    <property type="component" value="Unassembled WGS sequence"/>
</dbReference>
<proteinExistence type="predicted"/>
<accession>A0AAV2TYH4</accession>
<name>A0AAV2TYH4_CALDB</name>
<reference evidence="1" key="1">
    <citation type="submission" date="2024-06" db="EMBL/GenBank/DDBJ databases">
        <authorList>
            <person name="Liu X."/>
            <person name="Lenzi L."/>
            <person name="Haldenby T S."/>
            <person name="Uol C."/>
        </authorList>
    </citation>
    <scope>NUCLEOTIDE SEQUENCE</scope>
</reference>
<sequence length="126" mass="15019">MGSDVIRQNCYGRRVFSQTDYCALCEPFARAFYEIGWTFFDVWLFRFNMRFDNEQRPIIFTLFDESFDDFISRMYGLFPLKACKFLGLDVPCPRDPATILSPLYGENFMEPSYWCNQTSRDWIKSS</sequence>
<evidence type="ECO:0000313" key="2">
    <source>
        <dbReference type="Proteomes" id="UP001497525"/>
    </source>
</evidence>
<gene>
    <name evidence="1" type="ORF">CDAUBV1_LOCUS15744</name>
</gene>
<organism evidence="1 2">
    <name type="scientific">Calicophoron daubneyi</name>
    <name type="common">Rumen fluke</name>
    <name type="synonym">Paramphistomum daubneyi</name>
    <dbReference type="NCBI Taxonomy" id="300641"/>
    <lineage>
        <taxon>Eukaryota</taxon>
        <taxon>Metazoa</taxon>
        <taxon>Spiralia</taxon>
        <taxon>Lophotrochozoa</taxon>
        <taxon>Platyhelminthes</taxon>
        <taxon>Trematoda</taxon>
        <taxon>Digenea</taxon>
        <taxon>Plagiorchiida</taxon>
        <taxon>Pronocephalata</taxon>
        <taxon>Paramphistomoidea</taxon>
        <taxon>Paramphistomidae</taxon>
        <taxon>Calicophoron</taxon>
    </lineage>
</organism>
<dbReference type="AlphaFoldDB" id="A0AAV2TYH4"/>